<keyword evidence="7" id="KW-0456">Lyase</keyword>
<keyword evidence="13" id="KW-1185">Reference proteome</keyword>
<proteinExistence type="inferred from homology"/>
<reference evidence="13" key="1">
    <citation type="submission" date="2011-12" db="EMBL/GenBank/DDBJ databases">
        <title>Complete sequence of Methanoregula formicicum SMSP.</title>
        <authorList>
            <person name="Lucas S."/>
            <person name="Han J."/>
            <person name="Lapidus A."/>
            <person name="Cheng J.-F."/>
            <person name="Goodwin L."/>
            <person name="Pitluck S."/>
            <person name="Peters L."/>
            <person name="Ovchinnikova G."/>
            <person name="Teshima H."/>
            <person name="Detter J.C."/>
            <person name="Han C."/>
            <person name="Tapia R."/>
            <person name="Land M."/>
            <person name="Hauser L."/>
            <person name="Kyrpides N."/>
            <person name="Ivanova N."/>
            <person name="Pagani I."/>
            <person name="Imachi H."/>
            <person name="Tamaki H."/>
            <person name="Sekiguchi Y."/>
            <person name="Kamagata Y."/>
            <person name="Cadillo-Quiroz H."/>
            <person name="Zinder S."/>
            <person name="Liu W.-T."/>
            <person name="Woyke T."/>
        </authorList>
    </citation>
    <scope>NUCLEOTIDE SEQUENCE [LARGE SCALE GENOMIC DNA]</scope>
    <source>
        <strain evidence="13">DSM 22288 / NBRC 105244 / SMSP</strain>
    </source>
</reference>
<dbReference type="CDD" id="cd04731">
    <property type="entry name" value="HisF"/>
    <property type="match status" value="1"/>
</dbReference>
<dbReference type="GO" id="GO:0000107">
    <property type="term" value="F:imidazoleglycerol-phosphate synthase activity"/>
    <property type="evidence" value="ECO:0007669"/>
    <property type="project" value="InterPro"/>
</dbReference>
<evidence type="ECO:0000256" key="5">
    <source>
        <dbReference type="ARBA" id="ARBA00022605"/>
    </source>
</evidence>
<evidence type="ECO:0000256" key="7">
    <source>
        <dbReference type="ARBA" id="ARBA00023239"/>
    </source>
</evidence>
<dbReference type="RefSeq" id="WP_015285314.1">
    <property type="nucleotide sequence ID" value="NC_019943.1"/>
</dbReference>
<dbReference type="InterPro" id="IPR004651">
    <property type="entry name" value="HisF"/>
</dbReference>
<evidence type="ECO:0000256" key="9">
    <source>
        <dbReference type="ARBA" id="ARBA00032401"/>
    </source>
</evidence>
<comment type="catalytic activity">
    <reaction evidence="10">
        <text>5-[(5-phospho-1-deoxy-D-ribulos-1-ylimino)methylamino]-1-(5-phospho-beta-D-ribosyl)imidazole-4-carboxamide + L-glutamine = D-erythro-1-(imidazol-4-yl)glycerol 3-phosphate + 5-amino-1-(5-phospho-beta-D-ribosyl)imidazole-4-carboxamide + L-glutamate + H(+)</text>
        <dbReference type="Rhea" id="RHEA:24793"/>
        <dbReference type="ChEBI" id="CHEBI:15378"/>
        <dbReference type="ChEBI" id="CHEBI:29985"/>
        <dbReference type="ChEBI" id="CHEBI:58278"/>
        <dbReference type="ChEBI" id="CHEBI:58359"/>
        <dbReference type="ChEBI" id="CHEBI:58475"/>
        <dbReference type="ChEBI" id="CHEBI:58525"/>
        <dbReference type="EC" id="4.3.2.10"/>
    </reaction>
</comment>
<protein>
    <recommendedName>
        <fullName evidence="3">Imidazole glycerol phosphate synthase subunit HisF</fullName>
        <ecNumber evidence="2">4.3.2.10</ecNumber>
    </recommendedName>
    <alternativeName>
        <fullName evidence="8">IGP synthase subunit HisF</fullName>
    </alternativeName>
    <alternativeName>
        <fullName evidence="9">ImGP synthase subunit HisF</fullName>
    </alternativeName>
</protein>
<dbReference type="EMBL" id="CP003167">
    <property type="protein sequence ID" value="AGB02351.1"/>
    <property type="molecule type" value="Genomic_DNA"/>
</dbReference>
<evidence type="ECO:0000256" key="4">
    <source>
        <dbReference type="ARBA" id="ARBA00022490"/>
    </source>
</evidence>
<dbReference type="InParanoid" id="L0HEY9"/>
<gene>
    <name evidence="12" type="ordered locus">Metfor_1309</name>
</gene>
<dbReference type="UniPathway" id="UPA00031">
    <property type="reaction ID" value="UER00010"/>
</dbReference>
<evidence type="ECO:0000256" key="1">
    <source>
        <dbReference type="ARBA" id="ARBA00005091"/>
    </source>
</evidence>
<dbReference type="STRING" id="593750.Metfor_1309"/>
<evidence type="ECO:0000256" key="2">
    <source>
        <dbReference type="ARBA" id="ARBA00012809"/>
    </source>
</evidence>
<comment type="pathway">
    <text evidence="1">Amino-acid biosynthesis; L-histidine biosynthesis; L-histidine from 5-phospho-alpha-D-ribose 1-diphosphate: step 5/9.</text>
</comment>
<name>L0HEY9_METFS</name>
<dbReference type="GeneID" id="14310622"/>
<dbReference type="InterPro" id="IPR006062">
    <property type="entry name" value="His_biosynth"/>
</dbReference>
<dbReference type="AlphaFoldDB" id="L0HEY9"/>
<evidence type="ECO:0000256" key="3">
    <source>
        <dbReference type="ARBA" id="ARBA00016318"/>
    </source>
</evidence>
<accession>L0HEY9</accession>
<dbReference type="InterPro" id="IPR013785">
    <property type="entry name" value="Aldolase_TIM"/>
</dbReference>
<reference evidence="12 13" key="2">
    <citation type="journal article" date="2014" name="Genome Announc.">
        <title>Complete Genome Sequence of Methanoregula formicica SMSPT, a Mesophilic Hydrogenotrophic Methanogen Isolated from a Methanogenic Upflow Anaerobic Sludge Blanket Reactor.</title>
        <authorList>
            <person name="Yamamoto K."/>
            <person name="Tamaki H."/>
            <person name="Cadillo-Quiroz H."/>
            <person name="Imachi H."/>
            <person name="Kyrpides N."/>
            <person name="Woyke T."/>
            <person name="Goodwin L."/>
            <person name="Zinder S.H."/>
            <person name="Kamagata Y."/>
            <person name="Liu W.T."/>
        </authorList>
    </citation>
    <scope>NUCLEOTIDE SEQUENCE [LARGE SCALE GENOMIC DNA]</scope>
    <source>
        <strain evidence="13">DSM 22288 / NBRC 105244 / SMSP</strain>
    </source>
</reference>
<dbReference type="Gene3D" id="3.20.20.70">
    <property type="entry name" value="Aldolase class I"/>
    <property type="match status" value="1"/>
</dbReference>
<evidence type="ECO:0000313" key="13">
    <source>
        <dbReference type="Proteomes" id="UP000010824"/>
    </source>
</evidence>
<organism evidence="12 13">
    <name type="scientific">Methanoregula formicica (strain DSM 22288 / NBRC 105244 / SMSP)</name>
    <dbReference type="NCBI Taxonomy" id="593750"/>
    <lineage>
        <taxon>Archaea</taxon>
        <taxon>Methanobacteriati</taxon>
        <taxon>Methanobacteriota</taxon>
        <taxon>Stenosarchaea group</taxon>
        <taxon>Methanomicrobia</taxon>
        <taxon>Methanomicrobiales</taxon>
        <taxon>Methanoregulaceae</taxon>
        <taxon>Methanoregula</taxon>
    </lineage>
</organism>
<dbReference type="KEGG" id="mfo:Metfor_1309"/>
<dbReference type="PANTHER" id="PTHR21235:SF2">
    <property type="entry name" value="IMIDAZOLE GLYCEROL PHOSPHATE SYNTHASE HISHF"/>
    <property type="match status" value="1"/>
</dbReference>
<dbReference type="HOGENOM" id="CLU_048577_4_0_2"/>
<sequence>MPLRIIARLDVKPPDVVKPVHFEGLRRMGSPKDLASKYYNQGADEILFEDIVASLYRRPIMLDLIHQTSRDLYIPFAAGGGVQATEHFEQLLHNGVDKVLINTYALQEDPSIIRRAAEIFGSQAVVVHIVAKHWTDWWECYSDCGRIRSGKNAVSWAKEVESLGAGELLVSSVDRDGRNRGFDKDLIAAIVSKVKIPVIAGSGAGSLEEIRDMITHAKPDAVAIGSLLHYNKTTIGEIKTFLADSGIEVAL</sequence>
<evidence type="ECO:0000313" key="12">
    <source>
        <dbReference type="EMBL" id="AGB02351.1"/>
    </source>
</evidence>
<dbReference type="InterPro" id="IPR011060">
    <property type="entry name" value="RibuloseP-bd_barrel"/>
</dbReference>
<dbReference type="PANTHER" id="PTHR21235">
    <property type="entry name" value="IMIDAZOLE GLYCEROL PHOSPHATE SYNTHASE SUBUNIT HISF/H IGP SYNTHASE SUBUNIT HISF/H"/>
    <property type="match status" value="1"/>
</dbReference>
<evidence type="ECO:0000256" key="8">
    <source>
        <dbReference type="ARBA" id="ARBA00031409"/>
    </source>
</evidence>
<dbReference type="eggNOG" id="arCOG00617">
    <property type="taxonomic scope" value="Archaea"/>
</dbReference>
<evidence type="ECO:0000256" key="6">
    <source>
        <dbReference type="ARBA" id="ARBA00023102"/>
    </source>
</evidence>
<dbReference type="Pfam" id="PF00977">
    <property type="entry name" value="His_biosynth"/>
    <property type="match status" value="1"/>
</dbReference>
<dbReference type="GO" id="GO:0016829">
    <property type="term" value="F:lyase activity"/>
    <property type="evidence" value="ECO:0007669"/>
    <property type="project" value="UniProtKB-KW"/>
</dbReference>
<keyword evidence="4" id="KW-0963">Cytoplasm</keyword>
<dbReference type="InterPro" id="IPR050064">
    <property type="entry name" value="IGPS_HisA/HisF"/>
</dbReference>
<comment type="similarity">
    <text evidence="11">Belongs to the HisA/HisF family.</text>
</comment>
<dbReference type="GO" id="GO:0000105">
    <property type="term" value="P:L-histidine biosynthetic process"/>
    <property type="evidence" value="ECO:0007669"/>
    <property type="project" value="UniProtKB-UniPathway"/>
</dbReference>
<evidence type="ECO:0000256" key="10">
    <source>
        <dbReference type="ARBA" id="ARBA00047838"/>
    </source>
</evidence>
<keyword evidence="5 11" id="KW-0028">Amino-acid biosynthesis</keyword>
<dbReference type="Proteomes" id="UP000010824">
    <property type="component" value="Chromosome"/>
</dbReference>
<evidence type="ECO:0000256" key="11">
    <source>
        <dbReference type="RuleBase" id="RU003657"/>
    </source>
</evidence>
<dbReference type="EC" id="4.3.2.10" evidence="2"/>
<dbReference type="SUPFAM" id="SSF51366">
    <property type="entry name" value="Ribulose-phoshate binding barrel"/>
    <property type="match status" value="1"/>
</dbReference>
<keyword evidence="6 11" id="KW-0368">Histidine biosynthesis</keyword>